<dbReference type="AlphaFoldDB" id="A0A1I6BN67"/>
<evidence type="ECO:0000313" key="2">
    <source>
        <dbReference type="Proteomes" id="UP000242815"/>
    </source>
</evidence>
<name>A0A1I6BN67_9GAMM</name>
<organism evidence="1 2">
    <name type="scientific">Halopseudomonas formosensis</name>
    <dbReference type="NCBI Taxonomy" id="1002526"/>
    <lineage>
        <taxon>Bacteria</taxon>
        <taxon>Pseudomonadati</taxon>
        <taxon>Pseudomonadota</taxon>
        <taxon>Gammaproteobacteria</taxon>
        <taxon>Pseudomonadales</taxon>
        <taxon>Pseudomonadaceae</taxon>
        <taxon>Halopseudomonas</taxon>
    </lineage>
</organism>
<dbReference type="Proteomes" id="UP000242815">
    <property type="component" value="Unassembled WGS sequence"/>
</dbReference>
<reference evidence="1 2" key="1">
    <citation type="submission" date="2016-10" db="EMBL/GenBank/DDBJ databases">
        <authorList>
            <person name="de Groot N.N."/>
        </authorList>
    </citation>
    <scope>NUCLEOTIDE SEQUENCE [LARGE SCALE GENOMIC DNA]</scope>
    <source>
        <strain evidence="1 2">JCM 18415</strain>
    </source>
</reference>
<dbReference type="NCBIfam" id="TIGR02684">
    <property type="entry name" value="dnstrm_HI1420"/>
    <property type="match status" value="1"/>
</dbReference>
<accession>A0A1I6BN67</accession>
<protein>
    <submittedName>
        <fullName evidence="1">Probable addiction module antidote protein</fullName>
    </submittedName>
</protein>
<dbReference type="Pfam" id="PF21716">
    <property type="entry name" value="dnstrm_HI1420"/>
    <property type="match status" value="1"/>
</dbReference>
<dbReference type="EMBL" id="FOYD01000005">
    <property type="protein sequence ID" value="SFQ82365.1"/>
    <property type="molecule type" value="Genomic_DNA"/>
</dbReference>
<gene>
    <name evidence="1" type="ORF">SAMN05216578_10523</name>
</gene>
<sequence>MGMKGADARAGTRQNATFSRYDTADYLKTEEDIAAYLEAVMEDGDPALIEAALGDIARARVMHGLNE</sequence>
<evidence type="ECO:0000313" key="1">
    <source>
        <dbReference type="EMBL" id="SFQ82365.1"/>
    </source>
</evidence>
<proteinExistence type="predicted"/>
<dbReference type="InterPro" id="IPR014057">
    <property type="entry name" value="HI1420"/>
</dbReference>